<dbReference type="RefSeq" id="WP_131159637.1">
    <property type="nucleotide sequence ID" value="NZ_BDMD01000011.1"/>
</dbReference>
<comment type="caution">
    <text evidence="1">The sequence shown here is derived from an EMBL/GenBank/DDBJ whole genome shotgun (WGS) entry which is preliminary data.</text>
</comment>
<evidence type="ECO:0000313" key="1">
    <source>
        <dbReference type="EMBL" id="GBF08573.1"/>
    </source>
</evidence>
<dbReference type="EMBL" id="BDMD01000011">
    <property type="protein sequence ID" value="GBF08573.1"/>
    <property type="molecule type" value="Genomic_DNA"/>
</dbReference>
<evidence type="ECO:0000313" key="2">
    <source>
        <dbReference type="Proteomes" id="UP000291213"/>
    </source>
</evidence>
<accession>A0A401H852</accession>
<gene>
    <name evidence="1" type="ORF">apy_02980</name>
</gene>
<dbReference type="Proteomes" id="UP000291213">
    <property type="component" value="Unassembled WGS sequence"/>
</dbReference>
<organism evidence="1 2">
    <name type="scientific">Aeropyrum pernix</name>
    <dbReference type="NCBI Taxonomy" id="56636"/>
    <lineage>
        <taxon>Archaea</taxon>
        <taxon>Thermoproteota</taxon>
        <taxon>Thermoprotei</taxon>
        <taxon>Desulfurococcales</taxon>
        <taxon>Desulfurococcaceae</taxon>
        <taxon>Aeropyrum</taxon>
    </lineage>
</organism>
<reference evidence="1 2" key="1">
    <citation type="submission" date="2017-02" db="EMBL/GenBank/DDBJ databases">
        <title>isolation and characterization of a novel temperate virus Aeropyrum globular virus 1 infecting hyperthermophilic archaeon Aeropyrum.</title>
        <authorList>
            <person name="Yumiya M."/>
            <person name="Yoshida T."/>
            <person name="Sako Y."/>
        </authorList>
    </citation>
    <scope>NUCLEOTIDE SEQUENCE [LARGE SCALE GENOMIC DNA]</scope>
    <source>
        <strain evidence="1 2">YK1-12-2013</strain>
    </source>
</reference>
<name>A0A401H852_AERPX</name>
<protein>
    <submittedName>
        <fullName evidence="1">Uncharacterized protein</fullName>
    </submittedName>
</protein>
<sequence>MAGLAEVMKAVKTAVETFNTWLMGDMELVIDSIRDGTIKALVKQNCACSLDFSLKEEIENAFKEAGLEAEAEVLGWDVERSGYKVEIRLKNPG</sequence>
<dbReference type="AlphaFoldDB" id="A0A401H852"/>
<dbReference type="OrthoDB" id="374459at2157"/>
<proteinExistence type="predicted"/>